<dbReference type="PROSITE" id="PS51459">
    <property type="entry name" value="FIDO"/>
    <property type="match status" value="1"/>
</dbReference>
<dbReference type="SUPFAM" id="SSF140931">
    <property type="entry name" value="Fic-like"/>
    <property type="match status" value="1"/>
</dbReference>
<dbReference type="AlphaFoldDB" id="A0A892ZIH0"/>
<evidence type="ECO:0000256" key="7">
    <source>
        <dbReference type="ARBA" id="ARBA00048696"/>
    </source>
</evidence>
<keyword evidence="4" id="KW-0067">ATP-binding</keyword>
<dbReference type="RefSeq" id="WP_230340300.1">
    <property type="nucleotide sequence ID" value="NZ_CP069798.1"/>
</dbReference>
<gene>
    <name evidence="9" type="ORF">JQU52_06430</name>
</gene>
<evidence type="ECO:0000256" key="2">
    <source>
        <dbReference type="ARBA" id="ARBA00022695"/>
    </source>
</evidence>
<keyword evidence="3" id="KW-0547">Nucleotide-binding</keyword>
<comment type="catalytic activity">
    <reaction evidence="7">
        <text>L-tyrosyl-[protein] + ATP = O-(5'-adenylyl)-L-tyrosyl-[protein] + diphosphate</text>
        <dbReference type="Rhea" id="RHEA:54288"/>
        <dbReference type="Rhea" id="RHEA-COMP:10136"/>
        <dbReference type="Rhea" id="RHEA-COMP:13846"/>
        <dbReference type="ChEBI" id="CHEBI:30616"/>
        <dbReference type="ChEBI" id="CHEBI:33019"/>
        <dbReference type="ChEBI" id="CHEBI:46858"/>
        <dbReference type="ChEBI" id="CHEBI:83624"/>
        <dbReference type="EC" id="2.7.7.108"/>
    </reaction>
</comment>
<comment type="catalytic activity">
    <reaction evidence="6">
        <text>L-threonyl-[protein] + ATP = 3-O-(5'-adenylyl)-L-threonyl-[protein] + diphosphate</text>
        <dbReference type="Rhea" id="RHEA:54292"/>
        <dbReference type="Rhea" id="RHEA-COMP:11060"/>
        <dbReference type="Rhea" id="RHEA-COMP:13847"/>
        <dbReference type="ChEBI" id="CHEBI:30013"/>
        <dbReference type="ChEBI" id="CHEBI:30616"/>
        <dbReference type="ChEBI" id="CHEBI:33019"/>
        <dbReference type="ChEBI" id="CHEBI:138113"/>
        <dbReference type="EC" id="2.7.7.108"/>
    </reaction>
</comment>
<dbReference type="Gene3D" id="1.10.3290.10">
    <property type="entry name" value="Fido-like domain"/>
    <property type="match status" value="1"/>
</dbReference>
<keyword evidence="10" id="KW-1185">Reference proteome</keyword>
<dbReference type="PANTHER" id="PTHR39560">
    <property type="entry name" value="PROTEIN ADENYLYLTRANSFERASE FIC-RELATED"/>
    <property type="match status" value="1"/>
</dbReference>
<sequence>MSDYNELKAVEIAERYQGALTSMRIVEIGSEESPAKFSLAYLKTLHAKIFQDFPKAWFAEDVASVFLDLPAEYLEFSPGEFRTQAELYSPWTKLRSYEKTTVHTYYSCAQPDDFAVVEEWLASLDIERLQSASLQQKKDTLVNTYEILDFLHPFQDGNSRTIRLFIGKLAEAINLPFSWDNIKIRDLYAARDLNLLTRSRNYFAGFGEIQSYIQDGLQALEYRNSLSLQEILERNDSFNNTGIRQIVANPFESNVIELLLPGKEMNLHMLLNRHVEKAEPHVLFNLEKQLGLLLDALEGDVKAQQKLLPSAASVMLQMTGKEKEVLKAQCLTWKPEIEAANLTAMKRANDVLNTPEEAAKKARDSSRGYSF</sequence>
<dbReference type="PANTHER" id="PTHR39560:SF1">
    <property type="entry name" value="PROTEIN ADENYLYLTRANSFERASE FIC-RELATED"/>
    <property type="match status" value="1"/>
</dbReference>
<dbReference type="Pfam" id="PF02661">
    <property type="entry name" value="Fic"/>
    <property type="match status" value="1"/>
</dbReference>
<protein>
    <recommendedName>
        <fullName evidence="5">protein adenylyltransferase</fullName>
        <ecNumber evidence="5">2.7.7.108</ecNumber>
    </recommendedName>
</protein>
<evidence type="ECO:0000256" key="5">
    <source>
        <dbReference type="ARBA" id="ARBA00034531"/>
    </source>
</evidence>
<reference evidence="9" key="1">
    <citation type="submission" date="2021-02" db="EMBL/GenBank/DDBJ databases">
        <title>Neisseriaceae sp. 26B isolated from the cloaca of a Common Toad-headed Turtle (Mesoclemmys nasuta).</title>
        <authorList>
            <person name="Spergser J."/>
            <person name="Busse H.-J."/>
        </authorList>
    </citation>
    <scope>NUCLEOTIDE SEQUENCE</scope>
    <source>
        <strain evidence="9">26B</strain>
    </source>
</reference>
<dbReference type="InterPro" id="IPR036597">
    <property type="entry name" value="Fido-like_dom_sf"/>
</dbReference>
<dbReference type="GO" id="GO:0070733">
    <property type="term" value="F:AMPylase activity"/>
    <property type="evidence" value="ECO:0007669"/>
    <property type="project" value="UniProtKB-EC"/>
</dbReference>
<evidence type="ECO:0000259" key="8">
    <source>
        <dbReference type="PROSITE" id="PS51459"/>
    </source>
</evidence>
<feature type="domain" description="Fido" evidence="8">
    <location>
        <begin position="37"/>
        <end position="215"/>
    </location>
</feature>
<keyword evidence="1" id="KW-0808">Transferase</keyword>
<organism evidence="9 10">
    <name type="scientific">Paralysiella testudinis</name>
    <dbReference type="NCBI Taxonomy" id="2809020"/>
    <lineage>
        <taxon>Bacteria</taxon>
        <taxon>Pseudomonadati</taxon>
        <taxon>Pseudomonadota</taxon>
        <taxon>Betaproteobacteria</taxon>
        <taxon>Neisseriales</taxon>
        <taxon>Neisseriaceae</taxon>
        <taxon>Paralysiella</taxon>
    </lineage>
</organism>
<keyword evidence="2" id="KW-0548">Nucleotidyltransferase</keyword>
<dbReference type="GO" id="GO:0005524">
    <property type="term" value="F:ATP binding"/>
    <property type="evidence" value="ECO:0007669"/>
    <property type="project" value="UniProtKB-KW"/>
</dbReference>
<dbReference type="Proteomes" id="UP000653156">
    <property type="component" value="Chromosome"/>
</dbReference>
<evidence type="ECO:0000256" key="4">
    <source>
        <dbReference type="ARBA" id="ARBA00022840"/>
    </source>
</evidence>
<dbReference type="GO" id="GO:0051302">
    <property type="term" value="P:regulation of cell division"/>
    <property type="evidence" value="ECO:0007669"/>
    <property type="project" value="TreeGrafter"/>
</dbReference>
<proteinExistence type="predicted"/>
<accession>A0A892ZIH0</accession>
<evidence type="ECO:0000313" key="9">
    <source>
        <dbReference type="EMBL" id="QRQ83001.1"/>
    </source>
</evidence>
<dbReference type="EC" id="2.7.7.108" evidence="5"/>
<dbReference type="EMBL" id="CP069798">
    <property type="protein sequence ID" value="QRQ83001.1"/>
    <property type="molecule type" value="Genomic_DNA"/>
</dbReference>
<dbReference type="InterPro" id="IPR003812">
    <property type="entry name" value="Fido"/>
</dbReference>
<evidence type="ECO:0000256" key="1">
    <source>
        <dbReference type="ARBA" id="ARBA00022679"/>
    </source>
</evidence>
<evidence type="ECO:0000256" key="6">
    <source>
        <dbReference type="ARBA" id="ARBA00047939"/>
    </source>
</evidence>
<evidence type="ECO:0000256" key="3">
    <source>
        <dbReference type="ARBA" id="ARBA00022741"/>
    </source>
</evidence>
<evidence type="ECO:0000313" key="10">
    <source>
        <dbReference type="Proteomes" id="UP000653156"/>
    </source>
</evidence>
<name>A0A892ZIH0_9NEIS</name>
<dbReference type="KEGG" id="ptes:JQU52_06430"/>